<dbReference type="Pfam" id="PF07883">
    <property type="entry name" value="Cupin_2"/>
    <property type="match status" value="1"/>
</dbReference>
<dbReference type="InterPro" id="IPR014710">
    <property type="entry name" value="RmlC-like_jellyroll"/>
</dbReference>
<comment type="caution">
    <text evidence="3">The sequence shown here is derived from an EMBL/GenBank/DDBJ whole genome shotgun (WGS) entry which is preliminary data.</text>
</comment>
<dbReference type="OrthoDB" id="287220at2"/>
<dbReference type="InterPro" id="IPR011051">
    <property type="entry name" value="RmlC_Cupin_sf"/>
</dbReference>
<organism evidence="3 4">
    <name type="scientific">Stella humosa</name>
    <dbReference type="NCBI Taxonomy" id="94"/>
    <lineage>
        <taxon>Bacteria</taxon>
        <taxon>Pseudomonadati</taxon>
        <taxon>Pseudomonadota</taxon>
        <taxon>Alphaproteobacteria</taxon>
        <taxon>Rhodospirillales</taxon>
        <taxon>Stellaceae</taxon>
        <taxon>Stella</taxon>
    </lineage>
</organism>
<evidence type="ECO:0000313" key="3">
    <source>
        <dbReference type="EMBL" id="ROQ01189.1"/>
    </source>
</evidence>
<dbReference type="EMBL" id="RJKX01000011">
    <property type="protein sequence ID" value="ROQ01189.1"/>
    <property type="molecule type" value="Genomic_DNA"/>
</dbReference>
<dbReference type="RefSeq" id="WP_123687980.1">
    <property type="nucleotide sequence ID" value="NZ_AP019700.1"/>
</dbReference>
<feature type="region of interest" description="Disordered" evidence="1">
    <location>
        <begin position="1"/>
        <end position="31"/>
    </location>
</feature>
<accession>A0A3N1MD25</accession>
<gene>
    <name evidence="3" type="ORF">EDC65_0367</name>
</gene>
<keyword evidence="4" id="KW-1185">Reference proteome</keyword>
<dbReference type="InterPro" id="IPR013096">
    <property type="entry name" value="Cupin_2"/>
</dbReference>
<feature type="domain" description="Cupin type-2" evidence="2">
    <location>
        <begin position="23"/>
        <end position="73"/>
    </location>
</feature>
<dbReference type="Gene3D" id="2.60.120.10">
    <property type="entry name" value="Jelly Rolls"/>
    <property type="match status" value="1"/>
</dbReference>
<name>A0A3N1MD25_9PROT</name>
<dbReference type="SUPFAM" id="SSF51182">
    <property type="entry name" value="RmlC-like cupins"/>
    <property type="match status" value="1"/>
</dbReference>
<sequence>METTAFRERLRHDGYGEAEDKSLPPGESRAEHAHHFDVAAMVLDGDITLTCGDVRTTYRPGDVFTMEAGKMHCEDVGQAGVRYLVGRRE</sequence>
<evidence type="ECO:0000259" key="2">
    <source>
        <dbReference type="Pfam" id="PF07883"/>
    </source>
</evidence>
<dbReference type="AlphaFoldDB" id="A0A3N1MD25"/>
<evidence type="ECO:0000256" key="1">
    <source>
        <dbReference type="SAM" id="MobiDB-lite"/>
    </source>
</evidence>
<protein>
    <submittedName>
        <fullName evidence="3">Cupin domain</fullName>
    </submittedName>
</protein>
<reference evidence="3 4" key="1">
    <citation type="submission" date="2018-11" db="EMBL/GenBank/DDBJ databases">
        <title>Genomic Encyclopedia of Type Strains, Phase IV (KMG-IV): sequencing the most valuable type-strain genomes for metagenomic binning, comparative biology and taxonomic classification.</title>
        <authorList>
            <person name="Goeker M."/>
        </authorList>
    </citation>
    <scope>NUCLEOTIDE SEQUENCE [LARGE SCALE GENOMIC DNA]</scope>
    <source>
        <strain evidence="3 4">DSM 5900</strain>
    </source>
</reference>
<dbReference type="Proteomes" id="UP000278222">
    <property type="component" value="Unassembled WGS sequence"/>
</dbReference>
<proteinExistence type="predicted"/>
<evidence type="ECO:0000313" key="4">
    <source>
        <dbReference type="Proteomes" id="UP000278222"/>
    </source>
</evidence>